<proteinExistence type="predicted"/>
<evidence type="ECO:0000313" key="2">
    <source>
        <dbReference type="Proteomes" id="UP000053558"/>
    </source>
</evidence>
<keyword evidence="2" id="KW-1185">Reference proteome</keyword>
<name>R7SFD5_CONPW</name>
<dbReference type="EMBL" id="JH711592">
    <property type="protein sequence ID" value="EIW74457.1"/>
    <property type="molecule type" value="Genomic_DNA"/>
</dbReference>
<dbReference type="RefSeq" id="XP_007775469.1">
    <property type="nucleotide sequence ID" value="XM_007777279.1"/>
</dbReference>
<dbReference type="KEGG" id="cput:CONPUDRAFT_78100"/>
<sequence length="387" mass="44416">MSNTKPCYSREEFISTTRSQIDQAFTQPESSLSHYLAENFPKLVDPNVDTVFRWCFLESLLARFAVARRMASTKEGPNDTFVQTCIQAGMAGPLVTLAKEKTGLVTPETWNEESFPRLMPPFQAMNLLEAVVPSIRLIEQRGTAIHDLIKHGVLDVVFCNMNARLLIRRLTATRMLASLSERTLIPRKVPPSTTAKLLCVLFTAALRDPALDSEQLNDETTLWQSWFEDDFRDSRNNKELGDWYLSARSRRWMVSRLCGRIQRYAMEAAHRLIAIPPPSLSKLWIEVLECRPEITSLLLECTMLERPEYYPETHIGLDSVEALSALFRWPSYWIPGISVPTDRPYLSQDLKLTLRLFSILISHKGWVEKIIDIWETHDADNESVITR</sequence>
<protein>
    <submittedName>
        <fullName evidence="1">Uncharacterized protein</fullName>
    </submittedName>
</protein>
<dbReference type="AlphaFoldDB" id="R7SFD5"/>
<dbReference type="Proteomes" id="UP000053558">
    <property type="component" value="Unassembled WGS sequence"/>
</dbReference>
<accession>R7SFD5</accession>
<organism evidence="1 2">
    <name type="scientific">Coniophora puteana (strain RWD-64-598)</name>
    <name type="common">Brown rot fungus</name>
    <dbReference type="NCBI Taxonomy" id="741705"/>
    <lineage>
        <taxon>Eukaryota</taxon>
        <taxon>Fungi</taxon>
        <taxon>Dikarya</taxon>
        <taxon>Basidiomycota</taxon>
        <taxon>Agaricomycotina</taxon>
        <taxon>Agaricomycetes</taxon>
        <taxon>Agaricomycetidae</taxon>
        <taxon>Boletales</taxon>
        <taxon>Coniophorineae</taxon>
        <taxon>Coniophoraceae</taxon>
        <taxon>Coniophora</taxon>
    </lineage>
</organism>
<reference evidence="2" key="1">
    <citation type="journal article" date="2012" name="Science">
        <title>The Paleozoic origin of enzymatic lignin decomposition reconstructed from 31 fungal genomes.</title>
        <authorList>
            <person name="Floudas D."/>
            <person name="Binder M."/>
            <person name="Riley R."/>
            <person name="Barry K."/>
            <person name="Blanchette R.A."/>
            <person name="Henrissat B."/>
            <person name="Martinez A.T."/>
            <person name="Otillar R."/>
            <person name="Spatafora J.W."/>
            <person name="Yadav J.S."/>
            <person name="Aerts A."/>
            <person name="Benoit I."/>
            <person name="Boyd A."/>
            <person name="Carlson A."/>
            <person name="Copeland A."/>
            <person name="Coutinho P.M."/>
            <person name="de Vries R.P."/>
            <person name="Ferreira P."/>
            <person name="Findley K."/>
            <person name="Foster B."/>
            <person name="Gaskell J."/>
            <person name="Glotzer D."/>
            <person name="Gorecki P."/>
            <person name="Heitman J."/>
            <person name="Hesse C."/>
            <person name="Hori C."/>
            <person name="Igarashi K."/>
            <person name="Jurgens J.A."/>
            <person name="Kallen N."/>
            <person name="Kersten P."/>
            <person name="Kohler A."/>
            <person name="Kuees U."/>
            <person name="Kumar T.K.A."/>
            <person name="Kuo A."/>
            <person name="LaButti K."/>
            <person name="Larrondo L.F."/>
            <person name="Lindquist E."/>
            <person name="Ling A."/>
            <person name="Lombard V."/>
            <person name="Lucas S."/>
            <person name="Lundell T."/>
            <person name="Martin R."/>
            <person name="McLaughlin D.J."/>
            <person name="Morgenstern I."/>
            <person name="Morin E."/>
            <person name="Murat C."/>
            <person name="Nagy L.G."/>
            <person name="Nolan M."/>
            <person name="Ohm R.A."/>
            <person name="Patyshakuliyeva A."/>
            <person name="Rokas A."/>
            <person name="Ruiz-Duenas F.J."/>
            <person name="Sabat G."/>
            <person name="Salamov A."/>
            <person name="Samejima M."/>
            <person name="Schmutz J."/>
            <person name="Slot J.C."/>
            <person name="St John F."/>
            <person name="Stenlid J."/>
            <person name="Sun H."/>
            <person name="Sun S."/>
            <person name="Syed K."/>
            <person name="Tsang A."/>
            <person name="Wiebenga A."/>
            <person name="Young D."/>
            <person name="Pisabarro A."/>
            <person name="Eastwood D.C."/>
            <person name="Martin F."/>
            <person name="Cullen D."/>
            <person name="Grigoriev I.V."/>
            <person name="Hibbett D.S."/>
        </authorList>
    </citation>
    <scope>NUCLEOTIDE SEQUENCE [LARGE SCALE GENOMIC DNA]</scope>
    <source>
        <strain evidence="2">RWD-64-598 SS2</strain>
    </source>
</reference>
<dbReference type="GeneID" id="19209708"/>
<gene>
    <name evidence="1" type="ORF">CONPUDRAFT_78100</name>
</gene>
<evidence type="ECO:0000313" key="1">
    <source>
        <dbReference type="EMBL" id="EIW74457.1"/>
    </source>
</evidence>